<protein>
    <submittedName>
        <fullName evidence="2">Peptidase metallopeptidase domain-containing protein</fullName>
    </submittedName>
</protein>
<proteinExistence type="predicted"/>
<sequence length="453" mass="52535">MFRIVTLLVIFAIHCNAAPYQAEFDSMEEKGIDFLEPTIFNSIALRYLNEFGYLHSKTPTEDEFRAAVKTFQDMAGVEKTGVLDPDTLAQMAQPRCGNNDVTRRPTAKRGKRFLSVSRWENKVQNNAMKLKWFIKTFTKDIPREQIKKTVRKAFNLWSSQVQLKALTSLTLTFEEANTEDEADITILWAENDHGDMHKFDGPGKDGSNILAHTFYPNFPSKNNLNGDIHFDDYETWNVDNNGEGASFPHVLVHEIGHTLGLGHSKKQQAIMYPIYRKDSMDLDLDDKCAINWSYIGATDLCLYIYMLSEVVPRKIAIEKDSTYLVDDNRIQIDGNTDQNLRGELVKARLHNTPIPLCRDDNRIRHHYETMLKKRLNFPHDILTDYGEVMCRFFEGLHKEFNTPVTESFHDTFRVNGVHSYFQESGKFNQLRGNDIERKFDKEFFDWIIAEFTK</sequence>
<accession>A0AC34QKK8</accession>
<dbReference type="Proteomes" id="UP000887576">
    <property type="component" value="Unplaced"/>
</dbReference>
<dbReference type="WBParaSite" id="JU765_v2.g17186.t1">
    <property type="protein sequence ID" value="JU765_v2.g17186.t1"/>
    <property type="gene ID" value="JU765_v2.g17186"/>
</dbReference>
<evidence type="ECO:0000313" key="1">
    <source>
        <dbReference type="Proteomes" id="UP000887576"/>
    </source>
</evidence>
<name>A0AC34QKK8_9BILA</name>
<evidence type="ECO:0000313" key="2">
    <source>
        <dbReference type="WBParaSite" id="JU765_v2.g17186.t1"/>
    </source>
</evidence>
<organism evidence="1 2">
    <name type="scientific">Panagrolaimus sp. JU765</name>
    <dbReference type="NCBI Taxonomy" id="591449"/>
    <lineage>
        <taxon>Eukaryota</taxon>
        <taxon>Metazoa</taxon>
        <taxon>Ecdysozoa</taxon>
        <taxon>Nematoda</taxon>
        <taxon>Chromadorea</taxon>
        <taxon>Rhabditida</taxon>
        <taxon>Tylenchina</taxon>
        <taxon>Panagrolaimomorpha</taxon>
        <taxon>Panagrolaimoidea</taxon>
        <taxon>Panagrolaimidae</taxon>
        <taxon>Panagrolaimus</taxon>
    </lineage>
</organism>
<reference evidence="2" key="1">
    <citation type="submission" date="2022-11" db="UniProtKB">
        <authorList>
            <consortium name="WormBaseParasite"/>
        </authorList>
    </citation>
    <scope>IDENTIFICATION</scope>
</reference>